<feature type="region of interest" description="Disordered" evidence="1">
    <location>
        <begin position="67"/>
        <end position="118"/>
    </location>
</feature>
<dbReference type="AlphaFoldDB" id="A0A7R8VDS2"/>
<sequence>MMFVSQLVSVLTELYRLNTRADCAADVPTVNTGAVLKRSRRQTRESHQILRFWGSVIEALRRHSRNSRNCGNTFVHQRQYPKKKKSITDNRSSKETEHNDIEDYVKSPPSGLKKVPPSGLKKVPLSGLKKVPLSGLKKFPLSGLKKFPLSGLKKFLLSGLNKVPLSGLNRFPPSGLKKFPPKRAKEVSSKRVKEGSTKWAKEVSSKRVKEGSSKWAKEVSSKRVKEGSSKWAIEVSSKWAIEVSSKRIREDVTCRSDGQPDLSRLLDNKTPSRISRQGHTRRSSGWLRFESFTTCAGGCSHIAFSLPLSFRDVIVMSHVISDYDSVMLPCALFYIRATSFRGPLT</sequence>
<evidence type="ECO:0000256" key="1">
    <source>
        <dbReference type="SAM" id="MobiDB-lite"/>
    </source>
</evidence>
<organism evidence="2">
    <name type="scientific">Timema douglasi</name>
    <name type="common">Walking stick</name>
    <dbReference type="NCBI Taxonomy" id="61478"/>
    <lineage>
        <taxon>Eukaryota</taxon>
        <taxon>Metazoa</taxon>
        <taxon>Ecdysozoa</taxon>
        <taxon>Arthropoda</taxon>
        <taxon>Hexapoda</taxon>
        <taxon>Insecta</taxon>
        <taxon>Pterygota</taxon>
        <taxon>Neoptera</taxon>
        <taxon>Polyneoptera</taxon>
        <taxon>Phasmatodea</taxon>
        <taxon>Timematodea</taxon>
        <taxon>Timematoidea</taxon>
        <taxon>Timematidae</taxon>
        <taxon>Timema</taxon>
    </lineage>
</organism>
<name>A0A7R8VDS2_TIMDO</name>
<accession>A0A7R8VDS2</accession>
<dbReference type="EMBL" id="OA564934">
    <property type="protein sequence ID" value="CAD7195906.1"/>
    <property type="molecule type" value="Genomic_DNA"/>
</dbReference>
<proteinExistence type="predicted"/>
<reference evidence="2" key="1">
    <citation type="submission" date="2020-11" db="EMBL/GenBank/DDBJ databases">
        <authorList>
            <person name="Tran Van P."/>
        </authorList>
    </citation>
    <scope>NUCLEOTIDE SEQUENCE</scope>
</reference>
<feature type="compositionally biased region" description="Polar residues" evidence="1">
    <location>
        <begin position="67"/>
        <end position="76"/>
    </location>
</feature>
<evidence type="ECO:0000313" key="2">
    <source>
        <dbReference type="EMBL" id="CAD7195906.1"/>
    </source>
</evidence>
<protein>
    <submittedName>
        <fullName evidence="2">Uncharacterized protein</fullName>
    </submittedName>
</protein>
<feature type="compositionally biased region" description="Basic and acidic residues" evidence="1">
    <location>
        <begin position="86"/>
        <end position="105"/>
    </location>
</feature>
<gene>
    <name evidence="2" type="ORF">TDIB3V08_LOCUS2273</name>
</gene>